<dbReference type="InterPro" id="IPR001647">
    <property type="entry name" value="HTH_TetR"/>
</dbReference>
<comment type="caution">
    <text evidence="4">The sequence shown here is derived from an EMBL/GenBank/DDBJ whole genome shotgun (WGS) entry which is preliminary data.</text>
</comment>
<evidence type="ECO:0000313" key="5">
    <source>
        <dbReference type="Proteomes" id="UP001426770"/>
    </source>
</evidence>
<dbReference type="RefSeq" id="WP_286213806.1">
    <property type="nucleotide sequence ID" value="NZ_AP027736.1"/>
</dbReference>
<feature type="domain" description="HTH tetR-type" evidence="3">
    <location>
        <begin position="8"/>
        <end position="68"/>
    </location>
</feature>
<protein>
    <recommendedName>
        <fullName evidence="3">HTH tetR-type domain-containing protein</fullName>
    </recommendedName>
</protein>
<keyword evidence="5" id="KW-1185">Reference proteome</keyword>
<gene>
    <name evidence="4" type="ORF">Lsed01_01866</name>
</gene>
<dbReference type="Pfam" id="PF00440">
    <property type="entry name" value="TetR_N"/>
    <property type="match status" value="1"/>
</dbReference>
<sequence>MTNDPRFTRSADALAAAVLALAAERPIERISVTEIARHARVTRATFYNHATSPSMLLTRTLEAELDRIRSDFLEEVTADPGEVERIWRDSELSLVQHLLAHAAVYRCGLAPAEGAHGSVLAALLASHLEGGLLAYADASGMRAAGSDLVRLEMAAAFVSQGTVGALRAWLLSPEPHDPHFAVDTIVGFIPAMWFALARD</sequence>
<evidence type="ECO:0000259" key="3">
    <source>
        <dbReference type="PROSITE" id="PS50977"/>
    </source>
</evidence>
<proteinExistence type="predicted"/>
<dbReference type="InterPro" id="IPR009057">
    <property type="entry name" value="Homeodomain-like_sf"/>
</dbReference>
<dbReference type="PROSITE" id="PS50977">
    <property type="entry name" value="HTH_TETR_2"/>
    <property type="match status" value="1"/>
</dbReference>
<evidence type="ECO:0000256" key="2">
    <source>
        <dbReference type="PROSITE-ProRule" id="PRU00335"/>
    </source>
</evidence>
<dbReference type="SUPFAM" id="SSF46689">
    <property type="entry name" value="Homeodomain-like"/>
    <property type="match status" value="1"/>
</dbReference>
<feature type="DNA-binding region" description="H-T-H motif" evidence="2">
    <location>
        <begin position="31"/>
        <end position="50"/>
    </location>
</feature>
<name>A0ABP9WKT7_9MICO</name>
<dbReference type="EMBL" id="BAABRR010000009">
    <property type="protein sequence ID" value="GAA5519420.1"/>
    <property type="molecule type" value="Genomic_DNA"/>
</dbReference>
<evidence type="ECO:0000256" key="1">
    <source>
        <dbReference type="ARBA" id="ARBA00023125"/>
    </source>
</evidence>
<dbReference type="Proteomes" id="UP001426770">
    <property type="component" value="Unassembled WGS sequence"/>
</dbReference>
<reference evidence="4 5" key="1">
    <citation type="submission" date="2024-02" db="EMBL/GenBank/DDBJ databases">
        <title>Lysinimicrobium sediminis NBRC 112286.</title>
        <authorList>
            <person name="Ichikawa N."/>
            <person name="Katano-Makiyama Y."/>
            <person name="Hidaka K."/>
        </authorList>
    </citation>
    <scope>NUCLEOTIDE SEQUENCE [LARGE SCALE GENOMIC DNA]</scope>
    <source>
        <strain evidence="4 5">NBRC 112286</strain>
    </source>
</reference>
<dbReference type="Gene3D" id="1.10.357.10">
    <property type="entry name" value="Tetracycline Repressor, domain 2"/>
    <property type="match status" value="1"/>
</dbReference>
<accession>A0ABP9WKT7</accession>
<keyword evidence="1 2" id="KW-0238">DNA-binding</keyword>
<evidence type="ECO:0000313" key="4">
    <source>
        <dbReference type="EMBL" id="GAA5519420.1"/>
    </source>
</evidence>
<organism evidence="4 5">
    <name type="scientific">Demequina sediminis</name>
    <dbReference type="NCBI Taxonomy" id="1930058"/>
    <lineage>
        <taxon>Bacteria</taxon>
        <taxon>Bacillati</taxon>
        <taxon>Actinomycetota</taxon>
        <taxon>Actinomycetes</taxon>
        <taxon>Micrococcales</taxon>
        <taxon>Demequinaceae</taxon>
        <taxon>Demequina</taxon>
    </lineage>
</organism>